<dbReference type="InterPro" id="IPR029063">
    <property type="entry name" value="SAM-dependent_MTases_sf"/>
</dbReference>
<gene>
    <name evidence="5" type="ORF">TCE0_015r01826</name>
</gene>
<comment type="subcellular location">
    <subcellularLocation>
        <location evidence="2">Cytoplasm</location>
    </subcellularLocation>
</comment>
<dbReference type="InterPro" id="IPR030382">
    <property type="entry name" value="MeTrfase_TRM5/TYW2"/>
</dbReference>
<comment type="similarity">
    <text evidence="2">Belongs to the class I-like SAM-binding methyltransferase superfamily. TRM5/TYW2 family.</text>
</comment>
<dbReference type="SUPFAM" id="SSF53335">
    <property type="entry name" value="S-adenosyl-L-methionine-dependent methyltransferases"/>
    <property type="match status" value="1"/>
</dbReference>
<dbReference type="GO" id="GO:0031591">
    <property type="term" value="P:wybutosine biosynthetic process"/>
    <property type="evidence" value="ECO:0007669"/>
    <property type="project" value="InterPro"/>
</dbReference>
<organism evidence="5 6">
    <name type="scientific">Talaromyces pinophilus</name>
    <name type="common">Penicillium pinophilum</name>
    <dbReference type="NCBI Taxonomy" id="128442"/>
    <lineage>
        <taxon>Eukaryota</taxon>
        <taxon>Fungi</taxon>
        <taxon>Dikarya</taxon>
        <taxon>Ascomycota</taxon>
        <taxon>Pezizomycotina</taxon>
        <taxon>Eurotiomycetes</taxon>
        <taxon>Eurotiomycetidae</taxon>
        <taxon>Eurotiales</taxon>
        <taxon>Trichocomaceae</taxon>
        <taxon>Talaromyces</taxon>
        <taxon>Talaromyces sect. Talaromyces</taxon>
    </lineage>
</organism>
<keyword evidence="2" id="KW-0963">Cytoplasm</keyword>
<feature type="compositionally biased region" description="Polar residues" evidence="3">
    <location>
        <begin position="20"/>
        <end position="36"/>
    </location>
</feature>
<dbReference type="InterPro" id="IPR026274">
    <property type="entry name" value="tRNA_wybutosine_synth_prot_2"/>
</dbReference>
<sequence length="453" mass="51042">MASLTAAEMSDHPQERLRQNQDSANNSQSTGESSTRPLRYNKKDGKKKKEKKDSPMNPLQHGIQKFLHDHNPNDTDISGLPKRYTIYQPMLLLSANVFTASPEWVERYASLSETDRQKLYASIVNAFNDKGQSITHIAMNAPIQLTNSQGSENLMRSPNGLVPLYGDFGQLLDYEHDPTRQDLENAFWVHTVQNGGITQYWAPLYTMFSKGNITEKARILGLEGHFTGLDKSSLKGARIEDVSVVDLYAGIGYFVFSYLKRGVRRVWGWELNAWSVEGLRRGCVENGWLCKVVPLVQGEDGTMPSVLDDDSLEILLNELTDDIRVVIFQGDNQSAPGIMDRIQPKLEKRGQWAAVRHVNMGLLPSSRPTWDTSLKLLDRKYGGWTHVHENVDVAEIGSMRDDIVDEYVNLAGQLDGVDQKTLSIGCDHVEEVKTYAPGVMHCVFDIQVDFEKR</sequence>
<name>A0A6V8H2P9_TALPI</name>
<feature type="region of interest" description="Disordered" evidence="3">
    <location>
        <begin position="1"/>
        <end position="60"/>
    </location>
</feature>
<evidence type="ECO:0000259" key="4">
    <source>
        <dbReference type="PROSITE" id="PS51684"/>
    </source>
</evidence>
<evidence type="ECO:0000313" key="5">
    <source>
        <dbReference type="EMBL" id="GAM34325.1"/>
    </source>
</evidence>
<protein>
    <recommendedName>
        <fullName evidence="2">tRNA wybutosine-synthesizing protein 2</fullName>
        <shortName evidence="2">tRNA-yW-synthesizing protein 2</shortName>
    </recommendedName>
    <alternativeName>
        <fullName evidence="2">tRNA(Phe) (4-demethylwyosine(37)-C(7)) aminocarboxypropyltransferase</fullName>
    </alternativeName>
</protein>
<comment type="function">
    <text evidence="2">S-adenosyl-L-methionine-dependent transferase that acts as a component of the wybutosine biosynthesis pathway. Wybutosine is a hyper modified guanosine with a tricyclic base found at the 3'-position adjacent to the anticodon of eukaryotic phenylalanine tRNA. Catalyzes the transfer of the alpha-amino-alpha-carboxypropyl (acp) group from S-adenosyl-L-methionine to the C-7 position of 4-demethylwyosine (imG-14) to produce wybutosine-86.</text>
</comment>
<dbReference type="EMBL" id="DF933811">
    <property type="protein sequence ID" value="GAM34325.1"/>
    <property type="molecule type" value="Genomic_DNA"/>
</dbReference>
<dbReference type="PANTHER" id="PTHR23245:SF25">
    <property type="entry name" value="TRNA WYBUTOSINE-SYNTHESIZING PROTEIN 2 HOMOLOG"/>
    <property type="match status" value="1"/>
</dbReference>
<dbReference type="GO" id="GO:0102522">
    <property type="term" value="F:tRNA 4-demethylwyosine alpha-amino-alpha-carboxypropyltransferase activity"/>
    <property type="evidence" value="ECO:0007669"/>
    <property type="project" value="UniProtKB-EC"/>
</dbReference>
<dbReference type="AlphaFoldDB" id="A0A6V8H2P9"/>
<keyword evidence="2" id="KW-0819">tRNA processing</keyword>
<feature type="domain" description="SAM-dependent methyltransferase TRM5/TYW2-type" evidence="4">
    <location>
        <begin position="127"/>
        <end position="450"/>
    </location>
</feature>
<dbReference type="PANTHER" id="PTHR23245">
    <property type="entry name" value="TRNA METHYLTRANSFERASE"/>
    <property type="match status" value="1"/>
</dbReference>
<dbReference type="Proteomes" id="UP000053095">
    <property type="component" value="Unassembled WGS sequence"/>
</dbReference>
<feature type="compositionally biased region" description="Basic and acidic residues" evidence="3">
    <location>
        <begin position="9"/>
        <end position="19"/>
    </location>
</feature>
<dbReference type="GO" id="GO:0008175">
    <property type="term" value="F:tRNA methyltransferase activity"/>
    <property type="evidence" value="ECO:0007669"/>
    <property type="project" value="TreeGrafter"/>
</dbReference>
<evidence type="ECO:0000256" key="3">
    <source>
        <dbReference type="SAM" id="MobiDB-lite"/>
    </source>
</evidence>
<keyword evidence="2" id="KW-0949">S-adenosyl-L-methionine</keyword>
<comment type="catalytic activity">
    <reaction evidence="1">
        <text>4-demethylwyosine(37) in tRNA(Phe) + S-adenosyl-L-methionine = 4-demethyl-7-[(3S)-3-amino-3-carboxypropyl]wyosine(37) in tRNA(Phe) + S-methyl-5'-thioadenosine + H(+)</text>
        <dbReference type="Rhea" id="RHEA:36355"/>
        <dbReference type="Rhea" id="RHEA-COMP:10164"/>
        <dbReference type="Rhea" id="RHEA-COMP:10378"/>
        <dbReference type="ChEBI" id="CHEBI:15378"/>
        <dbReference type="ChEBI" id="CHEBI:17509"/>
        <dbReference type="ChEBI" id="CHEBI:59789"/>
        <dbReference type="ChEBI" id="CHEBI:64315"/>
        <dbReference type="ChEBI" id="CHEBI:73550"/>
        <dbReference type="EC" id="2.5.1.114"/>
    </reaction>
</comment>
<reference evidence="6" key="1">
    <citation type="journal article" date="2015" name="Genome Announc.">
        <title>Draft genome sequence of Talaromyces cellulolyticus strain Y-94, a source of lignocellulosic biomass-degrading enzymes.</title>
        <authorList>
            <person name="Fujii T."/>
            <person name="Koike H."/>
            <person name="Sawayama S."/>
            <person name="Yano S."/>
            <person name="Inoue H."/>
        </authorList>
    </citation>
    <scope>NUCLEOTIDE SEQUENCE [LARGE SCALE GENOMIC DNA]</scope>
    <source>
        <strain evidence="6">Y-94</strain>
    </source>
</reference>
<dbReference type="UniPathway" id="UPA00375"/>
<dbReference type="PIRSF" id="PIRSF038972">
    <property type="entry name" value="Trm12"/>
    <property type="match status" value="1"/>
</dbReference>
<evidence type="ECO:0000256" key="1">
    <source>
        <dbReference type="ARBA" id="ARBA00049400"/>
    </source>
</evidence>
<comment type="pathway">
    <text evidence="2">tRNA modification; wybutosine-tRNA(Phe) biosynthesis.</text>
</comment>
<evidence type="ECO:0000256" key="2">
    <source>
        <dbReference type="PIRNR" id="PIRNR038972"/>
    </source>
</evidence>
<dbReference type="Gene3D" id="3.40.50.150">
    <property type="entry name" value="Vaccinia Virus protein VP39"/>
    <property type="match status" value="1"/>
</dbReference>
<keyword evidence="2" id="KW-0808">Transferase</keyword>
<dbReference type="PROSITE" id="PS51684">
    <property type="entry name" value="SAM_MT_TRM5_TYW2"/>
    <property type="match status" value="1"/>
</dbReference>
<dbReference type="GO" id="GO:0005737">
    <property type="term" value="C:cytoplasm"/>
    <property type="evidence" value="ECO:0007669"/>
    <property type="project" value="UniProtKB-SubCell"/>
</dbReference>
<proteinExistence type="inferred from homology"/>
<evidence type="ECO:0000313" key="6">
    <source>
        <dbReference type="Proteomes" id="UP000053095"/>
    </source>
</evidence>
<dbReference type="GO" id="GO:0008757">
    <property type="term" value="F:S-adenosylmethionine-dependent methyltransferase activity"/>
    <property type="evidence" value="ECO:0007669"/>
    <property type="project" value="InterPro"/>
</dbReference>
<accession>A0A6V8H2P9</accession>
<dbReference type="GO" id="GO:0030488">
    <property type="term" value="P:tRNA methylation"/>
    <property type="evidence" value="ECO:0007669"/>
    <property type="project" value="TreeGrafter"/>
</dbReference>
<comment type="caution">
    <text evidence="5">The sequence shown here is derived from an EMBL/GenBank/DDBJ whole genome shotgun (WGS) entry which is preliminary data.</text>
</comment>
<keyword evidence="6" id="KW-1185">Reference proteome</keyword>